<evidence type="ECO:0000313" key="1">
    <source>
        <dbReference type="EMBL" id="CBX91769.1"/>
    </source>
</evidence>
<sequence>MATNKQIPIPRDPTKEEAHALFNEVEEKFPSSTLGDGKWYILTLAALVGGSQASHAPTLYSYLLTRPEFQTPDQRQALMRRLREVLFKLIIIVGVCKPLDAVFEIEAVTREEDRDYSFSRENWQCDESNAQRGEQWLNRLYSHNMGGINKALASQRDFAWTSKHITYGLYLSDHSILTDVETEITVLTGIMMQNLPRETSWHLRGTRRIGVSSEDVETIQQCIELVAQFCSHLYEALVRSMSRSSVHQWCQNRDQDQGLRKSKSTFDSCTGATFD</sequence>
<dbReference type="PANTHER" id="PTHR28180">
    <property type="entry name" value="CONSERVED MITOCHONDRIAL PROTEIN-RELATED"/>
    <property type="match status" value="1"/>
</dbReference>
<dbReference type="InterPro" id="IPR052999">
    <property type="entry name" value="PTS1_Protein"/>
</dbReference>
<protein>
    <recommendedName>
        <fullName evidence="3">Carboxymuconolactone decarboxylase-like domain-containing protein</fullName>
    </recommendedName>
</protein>
<accession>E4ZJH8</accession>
<dbReference type="OMA" id="ADQLYLH"/>
<reference evidence="2" key="1">
    <citation type="journal article" date="2011" name="Nat. Commun.">
        <title>Effector diversification within compartments of the Leptosphaeria maculans genome affected by Repeat-Induced Point mutations.</title>
        <authorList>
            <person name="Rouxel T."/>
            <person name="Grandaubert J."/>
            <person name="Hane J.K."/>
            <person name="Hoede C."/>
            <person name="van de Wouw A.P."/>
            <person name="Couloux A."/>
            <person name="Dominguez V."/>
            <person name="Anthouard V."/>
            <person name="Bally P."/>
            <person name="Bourras S."/>
            <person name="Cozijnsen A.J."/>
            <person name="Ciuffetti L.M."/>
            <person name="Degrave A."/>
            <person name="Dilmaghani A."/>
            <person name="Duret L."/>
            <person name="Fudal I."/>
            <person name="Goodwin S.B."/>
            <person name="Gout L."/>
            <person name="Glaser N."/>
            <person name="Linglin J."/>
            <person name="Kema G.H.J."/>
            <person name="Lapalu N."/>
            <person name="Lawrence C.B."/>
            <person name="May K."/>
            <person name="Meyer M."/>
            <person name="Ollivier B."/>
            <person name="Poulain J."/>
            <person name="Schoch C.L."/>
            <person name="Simon A."/>
            <person name="Spatafora J.W."/>
            <person name="Stachowiak A."/>
            <person name="Turgeon B.G."/>
            <person name="Tyler B.M."/>
            <person name="Vincent D."/>
            <person name="Weissenbach J."/>
            <person name="Amselem J."/>
            <person name="Quesneville H."/>
            <person name="Oliver R.P."/>
            <person name="Wincker P."/>
            <person name="Balesdent M.-H."/>
            <person name="Howlett B.J."/>
        </authorList>
    </citation>
    <scope>NUCLEOTIDE SEQUENCE [LARGE SCALE GENOMIC DNA]</scope>
    <source>
        <strain evidence="2">JN3 / isolate v23.1.3 / race Av1-4-5-6-7-8</strain>
    </source>
</reference>
<dbReference type="Gene3D" id="1.20.1290.10">
    <property type="entry name" value="AhpD-like"/>
    <property type="match status" value="1"/>
</dbReference>
<dbReference type="GeneID" id="13287670"/>
<dbReference type="STRING" id="985895.E4ZJH8"/>
<dbReference type="Proteomes" id="UP000002668">
    <property type="component" value="Genome"/>
</dbReference>
<dbReference type="AlphaFoldDB" id="E4ZJH8"/>
<evidence type="ECO:0000313" key="2">
    <source>
        <dbReference type="Proteomes" id="UP000002668"/>
    </source>
</evidence>
<evidence type="ECO:0008006" key="3">
    <source>
        <dbReference type="Google" id="ProtNLM"/>
    </source>
</evidence>
<name>E4ZJH8_LEPMJ</name>
<dbReference type="VEuPathDB" id="FungiDB:LEMA_P072770.1"/>
<organism evidence="2">
    <name type="scientific">Leptosphaeria maculans (strain JN3 / isolate v23.1.3 / race Av1-4-5-6-7-8)</name>
    <name type="common">Blackleg fungus</name>
    <name type="synonym">Phoma lingam</name>
    <dbReference type="NCBI Taxonomy" id="985895"/>
    <lineage>
        <taxon>Eukaryota</taxon>
        <taxon>Fungi</taxon>
        <taxon>Dikarya</taxon>
        <taxon>Ascomycota</taxon>
        <taxon>Pezizomycotina</taxon>
        <taxon>Dothideomycetes</taxon>
        <taxon>Pleosporomycetidae</taxon>
        <taxon>Pleosporales</taxon>
        <taxon>Pleosporineae</taxon>
        <taxon>Leptosphaeriaceae</taxon>
        <taxon>Plenodomus</taxon>
        <taxon>Plenodomus lingam/Leptosphaeria maculans species complex</taxon>
    </lineage>
</organism>
<dbReference type="InParanoid" id="E4ZJH8"/>
<dbReference type="EMBL" id="FP929072">
    <property type="protein sequence ID" value="CBX91769.1"/>
    <property type="molecule type" value="Genomic_DNA"/>
</dbReference>
<dbReference type="eggNOG" id="ENOG502SAR1">
    <property type="taxonomic scope" value="Eukaryota"/>
</dbReference>
<dbReference type="OrthoDB" id="5537330at2759"/>
<dbReference type="SUPFAM" id="SSF69118">
    <property type="entry name" value="AhpD-like"/>
    <property type="match status" value="1"/>
</dbReference>
<dbReference type="InterPro" id="IPR029032">
    <property type="entry name" value="AhpD-like"/>
</dbReference>
<dbReference type="PANTHER" id="PTHR28180:SF5">
    <property type="entry name" value="DNA POLYMERASE ALPHA SUBUNIT B"/>
    <property type="match status" value="1"/>
</dbReference>
<gene>
    <name evidence="1" type="ORF">LEMA_P072770.1</name>
</gene>
<proteinExistence type="predicted"/>
<dbReference type="HOGENOM" id="CLU_065389_0_0_1"/>
<keyword evidence="2" id="KW-1185">Reference proteome</keyword>